<dbReference type="EC" id="3.5.1.28" evidence="2"/>
<dbReference type="Gene3D" id="3.40.80.10">
    <property type="entry name" value="Peptidoglycan recognition protein-like"/>
    <property type="match status" value="1"/>
</dbReference>
<dbReference type="GO" id="GO:0071555">
    <property type="term" value="P:cell wall organization"/>
    <property type="evidence" value="ECO:0007669"/>
    <property type="project" value="UniProtKB-KW"/>
</dbReference>
<organism evidence="6 7">
    <name type="scientific">Roseovarius lutimaris</name>
    <dbReference type="NCBI Taxonomy" id="1005928"/>
    <lineage>
        <taxon>Bacteria</taxon>
        <taxon>Pseudomonadati</taxon>
        <taxon>Pseudomonadota</taxon>
        <taxon>Alphaproteobacteria</taxon>
        <taxon>Rhodobacterales</taxon>
        <taxon>Roseobacteraceae</taxon>
        <taxon>Roseovarius</taxon>
    </lineage>
</organism>
<dbReference type="GO" id="GO:0009254">
    <property type="term" value="P:peptidoglycan turnover"/>
    <property type="evidence" value="ECO:0007669"/>
    <property type="project" value="TreeGrafter"/>
</dbReference>
<dbReference type="STRING" id="1005928.SAMN04487859_10539"/>
<dbReference type="InterPro" id="IPR002502">
    <property type="entry name" value="Amidase_domain"/>
</dbReference>
<evidence type="ECO:0000256" key="2">
    <source>
        <dbReference type="ARBA" id="ARBA00011901"/>
    </source>
</evidence>
<evidence type="ECO:0000256" key="3">
    <source>
        <dbReference type="ARBA" id="ARBA00022801"/>
    </source>
</evidence>
<keyword evidence="7" id="KW-1185">Reference proteome</keyword>
<dbReference type="GO" id="GO:0009253">
    <property type="term" value="P:peptidoglycan catabolic process"/>
    <property type="evidence" value="ECO:0007669"/>
    <property type="project" value="InterPro"/>
</dbReference>
<accession>A0A1I5A4J9</accession>
<feature type="domain" description="N-acetylmuramoyl-L-alanine amidase" evidence="5">
    <location>
        <begin position="1"/>
        <end position="123"/>
    </location>
</feature>
<dbReference type="GO" id="GO:0008745">
    <property type="term" value="F:N-acetylmuramoyl-L-alanine amidase activity"/>
    <property type="evidence" value="ECO:0007669"/>
    <property type="project" value="UniProtKB-EC"/>
</dbReference>
<dbReference type="PANTHER" id="PTHR30417:SF1">
    <property type="entry name" value="N-ACETYLMURAMOYL-L-ALANINE AMIDASE AMID"/>
    <property type="match status" value="1"/>
</dbReference>
<dbReference type="GO" id="GO:0019867">
    <property type="term" value="C:outer membrane"/>
    <property type="evidence" value="ECO:0007669"/>
    <property type="project" value="TreeGrafter"/>
</dbReference>
<reference evidence="7" key="1">
    <citation type="submission" date="2016-10" db="EMBL/GenBank/DDBJ databases">
        <authorList>
            <person name="Varghese N."/>
            <person name="Submissions S."/>
        </authorList>
    </citation>
    <scope>NUCLEOTIDE SEQUENCE [LARGE SCALE GENOMIC DNA]</scope>
    <source>
        <strain evidence="7">DSM 28463</strain>
    </source>
</reference>
<dbReference type="Proteomes" id="UP000198599">
    <property type="component" value="Unassembled WGS sequence"/>
</dbReference>
<dbReference type="Pfam" id="PF01510">
    <property type="entry name" value="Amidase_2"/>
    <property type="match status" value="1"/>
</dbReference>
<evidence type="ECO:0000259" key="5">
    <source>
        <dbReference type="SMART" id="SM00644"/>
    </source>
</evidence>
<gene>
    <name evidence="6" type="ORF">SAMN04487859_10539</name>
</gene>
<dbReference type="PANTHER" id="PTHR30417">
    <property type="entry name" value="N-ACETYLMURAMOYL-L-ALANINE AMIDASE AMID"/>
    <property type="match status" value="1"/>
</dbReference>
<dbReference type="EMBL" id="FOVP01000005">
    <property type="protein sequence ID" value="SFN57159.1"/>
    <property type="molecule type" value="Genomic_DNA"/>
</dbReference>
<sequence>MPDMIVLHYTAMQSARAALERLCDPGAEVSAHYLISERGEIWQMVGEDQRAWHAGAGQWGAVSDVNSRSIGIELANTGAHPFPEPQMQALEGLMHAIMARWSIPPERVIAHSDMAPLRKFDPGARFDWRRLARGGLSVWPGQALPEAETGAGAFLAAAERFGYAPGGADNLEPILSAFRLRFRPNAIGPLAADDCGAIEALAARFPVDRARPTA</sequence>
<dbReference type="CDD" id="cd06583">
    <property type="entry name" value="PGRP"/>
    <property type="match status" value="1"/>
</dbReference>
<evidence type="ECO:0000313" key="6">
    <source>
        <dbReference type="EMBL" id="SFN57159.1"/>
    </source>
</evidence>
<proteinExistence type="predicted"/>
<evidence type="ECO:0000256" key="4">
    <source>
        <dbReference type="ARBA" id="ARBA00023316"/>
    </source>
</evidence>
<keyword evidence="3" id="KW-0378">Hydrolase</keyword>
<evidence type="ECO:0000256" key="1">
    <source>
        <dbReference type="ARBA" id="ARBA00001561"/>
    </source>
</evidence>
<dbReference type="AlphaFoldDB" id="A0A1I5A4J9"/>
<dbReference type="InterPro" id="IPR036505">
    <property type="entry name" value="Amidase/PGRP_sf"/>
</dbReference>
<comment type="catalytic activity">
    <reaction evidence="1">
        <text>Hydrolyzes the link between N-acetylmuramoyl residues and L-amino acid residues in certain cell-wall glycopeptides.</text>
        <dbReference type="EC" id="3.5.1.28"/>
    </reaction>
</comment>
<name>A0A1I5A4J9_9RHOB</name>
<protein>
    <recommendedName>
        <fullName evidence="2">N-acetylmuramoyl-L-alanine amidase</fullName>
        <ecNumber evidence="2">3.5.1.28</ecNumber>
    </recommendedName>
</protein>
<keyword evidence="4" id="KW-0961">Cell wall biogenesis/degradation</keyword>
<dbReference type="SMART" id="SM00644">
    <property type="entry name" value="Ami_2"/>
    <property type="match status" value="1"/>
</dbReference>
<dbReference type="SUPFAM" id="SSF55846">
    <property type="entry name" value="N-acetylmuramoyl-L-alanine amidase-like"/>
    <property type="match status" value="1"/>
</dbReference>
<dbReference type="InterPro" id="IPR051206">
    <property type="entry name" value="NAMLAA_amidase_2"/>
</dbReference>
<evidence type="ECO:0000313" key="7">
    <source>
        <dbReference type="Proteomes" id="UP000198599"/>
    </source>
</evidence>